<name>A0A8J2KDU4_9HEXA</name>
<keyword evidence="2" id="KW-1185">Reference proteome</keyword>
<proteinExistence type="predicted"/>
<reference evidence="1" key="1">
    <citation type="submission" date="2021-06" db="EMBL/GenBank/DDBJ databases">
        <authorList>
            <person name="Hodson N. C."/>
            <person name="Mongue J. A."/>
            <person name="Jaron S. K."/>
        </authorList>
    </citation>
    <scope>NUCLEOTIDE SEQUENCE</scope>
</reference>
<organism evidence="1 2">
    <name type="scientific">Allacma fusca</name>
    <dbReference type="NCBI Taxonomy" id="39272"/>
    <lineage>
        <taxon>Eukaryota</taxon>
        <taxon>Metazoa</taxon>
        <taxon>Ecdysozoa</taxon>
        <taxon>Arthropoda</taxon>
        <taxon>Hexapoda</taxon>
        <taxon>Collembola</taxon>
        <taxon>Symphypleona</taxon>
        <taxon>Sminthuridae</taxon>
        <taxon>Allacma</taxon>
    </lineage>
</organism>
<gene>
    <name evidence="1" type="ORF">AFUS01_LOCUS25499</name>
</gene>
<dbReference type="EMBL" id="CAJVCH010329984">
    <property type="protein sequence ID" value="CAG7786953.1"/>
    <property type="molecule type" value="Genomic_DNA"/>
</dbReference>
<sequence>GRSGYYKTCISCSCVLAPAVHTEKNNSTEAINLSRMDVRRGKPVFENQVVRDISPCALWMVTAAFQIFVQSSGDFASFTPAKR</sequence>
<accession>A0A8J2KDU4</accession>
<protein>
    <submittedName>
        <fullName evidence="1">Uncharacterized protein</fullName>
    </submittedName>
</protein>
<dbReference type="AlphaFoldDB" id="A0A8J2KDU4"/>
<comment type="caution">
    <text evidence="1">The sequence shown here is derived from an EMBL/GenBank/DDBJ whole genome shotgun (WGS) entry which is preliminary data.</text>
</comment>
<evidence type="ECO:0000313" key="2">
    <source>
        <dbReference type="Proteomes" id="UP000708208"/>
    </source>
</evidence>
<feature type="non-terminal residue" evidence="1">
    <location>
        <position position="1"/>
    </location>
</feature>
<dbReference type="Proteomes" id="UP000708208">
    <property type="component" value="Unassembled WGS sequence"/>
</dbReference>
<evidence type="ECO:0000313" key="1">
    <source>
        <dbReference type="EMBL" id="CAG7786953.1"/>
    </source>
</evidence>